<evidence type="ECO:0000313" key="3">
    <source>
        <dbReference type="Proteomes" id="UP000476837"/>
    </source>
</evidence>
<name>A0A6L3AZW2_AZOBR</name>
<protein>
    <submittedName>
        <fullName evidence="2">Uncharacterized protein</fullName>
    </submittedName>
</protein>
<comment type="caution">
    <text evidence="2">The sequence shown here is derived from an EMBL/GenBank/DDBJ whole genome shotgun (WGS) entry which is preliminary data.</text>
</comment>
<sequence>MNHESFFIENVTRANFPRNGVFEAVPSPAPGEGARGSGRVRVAQGSKTLLAAPPSPFPRWARAPSLSRGGRGAPDVVAPPSRRERE</sequence>
<dbReference type="Proteomes" id="UP000476837">
    <property type="component" value="Unassembled WGS sequence"/>
</dbReference>
<gene>
    <name evidence="2" type="ORF">DS837_15705</name>
</gene>
<proteinExistence type="predicted"/>
<evidence type="ECO:0000313" key="2">
    <source>
        <dbReference type="EMBL" id="KAA0684920.1"/>
    </source>
</evidence>
<dbReference type="AlphaFoldDB" id="A0A6L3AZW2"/>
<feature type="region of interest" description="Disordered" evidence="1">
    <location>
        <begin position="48"/>
        <end position="86"/>
    </location>
</feature>
<accession>A0A6L3AZW2</accession>
<dbReference type="EMBL" id="QOKV01000009">
    <property type="protein sequence ID" value="KAA0684920.1"/>
    <property type="molecule type" value="Genomic_DNA"/>
</dbReference>
<evidence type="ECO:0000256" key="1">
    <source>
        <dbReference type="SAM" id="MobiDB-lite"/>
    </source>
</evidence>
<reference evidence="2 3" key="1">
    <citation type="submission" date="2018-07" db="EMBL/GenBank/DDBJ databases">
        <title>Genome sequence of Roseomonas fauriae ATCC 49958.</title>
        <authorList>
            <person name="Sant'Anna F.H."/>
            <person name="Baldani J.I."/>
            <person name="Zilli J.E."/>
            <person name="Reis V.M."/>
            <person name="Hartmann A."/>
            <person name="Cruz L."/>
            <person name="de Souza E.M."/>
            <person name="de Oliveira Pedrosa F."/>
            <person name="Passaglia L.M.P."/>
        </authorList>
    </citation>
    <scope>NUCLEOTIDE SEQUENCE [LARGE SCALE GENOMIC DNA]</scope>
    <source>
        <strain evidence="2 3">ATCC 49958</strain>
    </source>
</reference>
<organism evidence="2 3">
    <name type="scientific">Azospirillum brasilense</name>
    <dbReference type="NCBI Taxonomy" id="192"/>
    <lineage>
        <taxon>Bacteria</taxon>
        <taxon>Pseudomonadati</taxon>
        <taxon>Pseudomonadota</taxon>
        <taxon>Alphaproteobacteria</taxon>
        <taxon>Rhodospirillales</taxon>
        <taxon>Azospirillaceae</taxon>
        <taxon>Azospirillum</taxon>
    </lineage>
</organism>